<feature type="transmembrane region" description="Helical" evidence="1">
    <location>
        <begin position="100"/>
        <end position="119"/>
    </location>
</feature>
<name>A0A1I1PWG4_9ACTN</name>
<feature type="transmembrane region" description="Helical" evidence="1">
    <location>
        <begin position="227"/>
        <end position="248"/>
    </location>
</feature>
<feature type="transmembrane region" description="Helical" evidence="1">
    <location>
        <begin position="21"/>
        <end position="40"/>
    </location>
</feature>
<keyword evidence="5" id="KW-1185">Reference proteome</keyword>
<dbReference type="PANTHER" id="PTHR44757">
    <property type="entry name" value="DIGUANYLATE CYCLASE DGCP"/>
    <property type="match status" value="1"/>
</dbReference>
<dbReference type="SMART" id="SM00052">
    <property type="entry name" value="EAL"/>
    <property type="match status" value="1"/>
</dbReference>
<dbReference type="STRING" id="1225127.SAMN05661030_2459"/>
<dbReference type="RefSeq" id="WP_091558990.1">
    <property type="nucleotide sequence ID" value="NZ_BNAC01000001.1"/>
</dbReference>
<evidence type="ECO:0000259" key="2">
    <source>
        <dbReference type="PROSITE" id="PS50883"/>
    </source>
</evidence>
<dbReference type="PROSITE" id="PS50883">
    <property type="entry name" value="EAL"/>
    <property type="match status" value="1"/>
</dbReference>
<dbReference type="InterPro" id="IPR052155">
    <property type="entry name" value="Biofilm_reg_signaling"/>
</dbReference>
<dbReference type="CDD" id="cd01949">
    <property type="entry name" value="GGDEF"/>
    <property type="match status" value="1"/>
</dbReference>
<dbReference type="Proteomes" id="UP000199022">
    <property type="component" value="Unassembled WGS sequence"/>
</dbReference>
<evidence type="ECO:0000313" key="5">
    <source>
        <dbReference type="Proteomes" id="UP000199022"/>
    </source>
</evidence>
<evidence type="ECO:0000256" key="1">
    <source>
        <dbReference type="SAM" id="Phobius"/>
    </source>
</evidence>
<keyword evidence="1" id="KW-1133">Transmembrane helix</keyword>
<gene>
    <name evidence="4" type="ORF">SAMN05661030_2459</name>
</gene>
<feature type="domain" description="GGDEF" evidence="3">
    <location>
        <begin position="345"/>
        <end position="475"/>
    </location>
</feature>
<dbReference type="Gene3D" id="3.30.70.270">
    <property type="match status" value="1"/>
</dbReference>
<feature type="transmembrane region" description="Helical" evidence="1">
    <location>
        <begin position="260"/>
        <end position="279"/>
    </location>
</feature>
<dbReference type="InterPro" id="IPR001633">
    <property type="entry name" value="EAL_dom"/>
</dbReference>
<protein>
    <submittedName>
        <fullName evidence="4">Diguanylate cyclase (GGDEF) domain-containing protein</fullName>
    </submittedName>
</protein>
<reference evidence="5" key="1">
    <citation type="submission" date="2016-10" db="EMBL/GenBank/DDBJ databases">
        <authorList>
            <person name="Varghese N."/>
            <person name="Submissions S."/>
        </authorList>
    </citation>
    <scope>NUCLEOTIDE SEQUENCE [LARGE SCALE GENOMIC DNA]</scope>
    <source>
        <strain evidence="5">DSM 45962</strain>
    </source>
</reference>
<sequence length="739" mass="76734">MRTRPVKHDPLRADNTRVTAPARLLAAATVAALLLCALPGTRATGVVAVSVLAALAPLTVLLHRRTGWTLWALVAGMLGAWAVSMAATVPSPALASVTQLLGLVLAVTLTVSLYAQHLRARPAERRVRGRGAWGRRADQAALVVVTGLATAQIVTTALSADAPVGSAWAPVDALVVAVLLRFACSRAGLTRSLQLLLAGGAVNCLYDMVASSTGLRLQPLDRPVQLLWALSMALFVAGALHPSAPSAFSSASLRHLRPESGRVLGLVALAPVPLVLALLHPAGRLPWLVYLAAGTALAVLTTARGAQALAASETYARLDPLTGLANRRGLQSAFDRLLLTAADGPVGRLALLDLDDFKVVNDTHGHEAGDQLLCAVADRLRTAVGGAGTVARSGGDEFVLVLGPDAPAVDDVLRAALDAPVTLPVAPGTRFAVRASAGWVDLDDDSRLPLALADADIALYTSKAVHRGAATAFVPAQRQEVLGQLGLGEDLCRLVAGGSGAGELFLVYQPLVDLVDGRVLGHEALVRWQHPTRGLLAPDAFLPVAESQGQGAALDGWVLAEACREAAGWDADRTVSVNLGRSSMVDPLLATRVLDALHASGLDPRRLHLEITEHEALPVDAGVAALHELADLGVGVSLDDFGTGYTSLGYLHRYPVGVLKLDRSITGPDTSDELIAGLTSLASALGIQVLAEGVETAEQHARLAGFGIDAGQGWLFGRPVPASELAERAPPGRQPHVAQ</sequence>
<dbReference type="SUPFAM" id="SSF55073">
    <property type="entry name" value="Nucleotide cyclase"/>
    <property type="match status" value="1"/>
</dbReference>
<dbReference type="InterPro" id="IPR029787">
    <property type="entry name" value="Nucleotide_cyclase"/>
</dbReference>
<evidence type="ECO:0000259" key="3">
    <source>
        <dbReference type="PROSITE" id="PS50887"/>
    </source>
</evidence>
<dbReference type="SMART" id="SM00267">
    <property type="entry name" value="GGDEF"/>
    <property type="match status" value="1"/>
</dbReference>
<dbReference type="SUPFAM" id="SSF141868">
    <property type="entry name" value="EAL domain-like"/>
    <property type="match status" value="1"/>
</dbReference>
<keyword evidence="1" id="KW-0812">Transmembrane</keyword>
<dbReference type="InterPro" id="IPR000160">
    <property type="entry name" value="GGDEF_dom"/>
</dbReference>
<dbReference type="Pfam" id="PF00563">
    <property type="entry name" value="EAL"/>
    <property type="match status" value="1"/>
</dbReference>
<dbReference type="AlphaFoldDB" id="A0A1I1PWG4"/>
<feature type="transmembrane region" description="Helical" evidence="1">
    <location>
        <begin position="285"/>
        <end position="303"/>
    </location>
</feature>
<proteinExistence type="predicted"/>
<dbReference type="InterPro" id="IPR043128">
    <property type="entry name" value="Rev_trsase/Diguanyl_cyclase"/>
</dbReference>
<dbReference type="CDD" id="cd01948">
    <property type="entry name" value="EAL"/>
    <property type="match status" value="1"/>
</dbReference>
<dbReference type="EMBL" id="FOMD01000003">
    <property type="protein sequence ID" value="SFD14057.1"/>
    <property type="molecule type" value="Genomic_DNA"/>
</dbReference>
<dbReference type="InterPro" id="IPR035919">
    <property type="entry name" value="EAL_sf"/>
</dbReference>
<dbReference type="OrthoDB" id="5179179at2"/>
<dbReference type="Pfam" id="PF00990">
    <property type="entry name" value="GGDEF"/>
    <property type="match status" value="1"/>
</dbReference>
<dbReference type="NCBIfam" id="TIGR00254">
    <property type="entry name" value="GGDEF"/>
    <property type="match status" value="1"/>
</dbReference>
<feature type="transmembrane region" description="Helical" evidence="1">
    <location>
        <begin position="46"/>
        <end position="63"/>
    </location>
</feature>
<keyword evidence="1" id="KW-0472">Membrane</keyword>
<dbReference type="PANTHER" id="PTHR44757:SF2">
    <property type="entry name" value="BIOFILM ARCHITECTURE MAINTENANCE PROTEIN MBAA"/>
    <property type="match status" value="1"/>
</dbReference>
<organism evidence="4 5">
    <name type="scientific">Klenkia taihuensis</name>
    <dbReference type="NCBI Taxonomy" id="1225127"/>
    <lineage>
        <taxon>Bacteria</taxon>
        <taxon>Bacillati</taxon>
        <taxon>Actinomycetota</taxon>
        <taxon>Actinomycetes</taxon>
        <taxon>Geodermatophilales</taxon>
        <taxon>Geodermatophilaceae</taxon>
        <taxon>Klenkia</taxon>
    </lineage>
</organism>
<feature type="domain" description="EAL" evidence="2">
    <location>
        <begin position="484"/>
        <end position="733"/>
    </location>
</feature>
<dbReference type="PROSITE" id="PS50887">
    <property type="entry name" value="GGDEF"/>
    <property type="match status" value="1"/>
</dbReference>
<dbReference type="Gene3D" id="3.20.20.450">
    <property type="entry name" value="EAL domain"/>
    <property type="match status" value="1"/>
</dbReference>
<evidence type="ECO:0000313" key="4">
    <source>
        <dbReference type="EMBL" id="SFD14057.1"/>
    </source>
</evidence>
<feature type="transmembrane region" description="Helical" evidence="1">
    <location>
        <begin position="70"/>
        <end position="88"/>
    </location>
</feature>
<accession>A0A1I1PWG4</accession>